<evidence type="ECO:0000313" key="2">
    <source>
        <dbReference type="Proteomes" id="UP000051992"/>
    </source>
</evidence>
<name>A0A0R2HB98_WEIVI</name>
<comment type="caution">
    <text evidence="1">The sequence shown here is derived from an EMBL/GenBank/DDBJ whole genome shotgun (WGS) entry which is preliminary data.</text>
</comment>
<dbReference type="PATRIC" id="fig|1629.5.peg.451"/>
<dbReference type="RefSeq" id="WP_057744406.1">
    <property type="nucleotide sequence ID" value="NZ_BJLU01000003.1"/>
</dbReference>
<evidence type="ECO:0000313" key="1">
    <source>
        <dbReference type="EMBL" id="KRN47175.1"/>
    </source>
</evidence>
<dbReference type="AlphaFoldDB" id="A0A0R2HB98"/>
<dbReference type="Proteomes" id="UP000051992">
    <property type="component" value="Unassembled WGS sequence"/>
</dbReference>
<proteinExistence type="predicted"/>
<gene>
    <name evidence="1" type="ORF">IV50_GL000447</name>
</gene>
<keyword evidence="2" id="KW-1185">Reference proteome</keyword>
<sequence length="328" mass="38160">MKTGSTFRQADQRFPLLTLEEQVNQLARDGWSAAAIKQYQAHVERLLATHSFDQNATQMRLWFDAHRVGSELFTEMLMADFRPSQENAQARIAMLEKVMGLEPSAENFVQMKRLGFWSEHGATPTLYYLYIGEMQQLRTYIEFTNRVSRLMYAKYQTRTKRFFGQPSMTMLNDIVDHQLRYYLGKPMIDFVRTQNVTRVGLKLSSQKFLHRQVRYPDARYHNRGVEDASNLKIVTHDYHAEFILDKHDQLVSMWNALEAHQVLQDDGSVRFNMQRGSYTIDELQQIANTESLNYANHGGKIHDLLDGDPSVRGAGYEPAIRDYAKTLF</sequence>
<dbReference type="EMBL" id="JQBM01000001">
    <property type="protein sequence ID" value="KRN47175.1"/>
    <property type="molecule type" value="Genomic_DNA"/>
</dbReference>
<accession>A0A0R2HB98</accession>
<reference evidence="1 2" key="1">
    <citation type="journal article" date="2015" name="Genome Announc.">
        <title>Expanding the biotechnology potential of lactobacilli through comparative genomics of 213 strains and associated genera.</title>
        <authorList>
            <person name="Sun Z."/>
            <person name="Harris H.M."/>
            <person name="McCann A."/>
            <person name="Guo C."/>
            <person name="Argimon S."/>
            <person name="Zhang W."/>
            <person name="Yang X."/>
            <person name="Jeffery I.B."/>
            <person name="Cooney J.C."/>
            <person name="Kagawa T.F."/>
            <person name="Liu W."/>
            <person name="Song Y."/>
            <person name="Salvetti E."/>
            <person name="Wrobel A."/>
            <person name="Rasinkangas P."/>
            <person name="Parkhill J."/>
            <person name="Rea M.C."/>
            <person name="O'Sullivan O."/>
            <person name="Ritari J."/>
            <person name="Douillard F.P."/>
            <person name="Paul Ross R."/>
            <person name="Yang R."/>
            <person name="Briner A.E."/>
            <person name="Felis G.E."/>
            <person name="de Vos W.M."/>
            <person name="Barrangou R."/>
            <person name="Klaenhammer T.R."/>
            <person name="Caufield P.W."/>
            <person name="Cui Y."/>
            <person name="Zhang H."/>
            <person name="O'Toole P.W."/>
        </authorList>
    </citation>
    <scope>NUCLEOTIDE SEQUENCE [LARGE SCALE GENOMIC DNA]</scope>
    <source>
        <strain evidence="1 2">DSM 20410</strain>
    </source>
</reference>
<organism evidence="1 2">
    <name type="scientific">Weissella viridescens</name>
    <name type="common">Lactobacillus viridescens</name>
    <dbReference type="NCBI Taxonomy" id="1629"/>
    <lineage>
        <taxon>Bacteria</taxon>
        <taxon>Bacillati</taxon>
        <taxon>Bacillota</taxon>
        <taxon>Bacilli</taxon>
        <taxon>Lactobacillales</taxon>
        <taxon>Lactobacillaceae</taxon>
        <taxon>Weissella</taxon>
    </lineage>
</organism>
<dbReference type="OrthoDB" id="2146803at2"/>
<dbReference type="InterPro" id="IPR021462">
    <property type="entry name" value="DUF3114"/>
</dbReference>
<dbReference type="Pfam" id="PF11311">
    <property type="entry name" value="DUF3114"/>
    <property type="match status" value="1"/>
</dbReference>
<evidence type="ECO:0008006" key="3">
    <source>
        <dbReference type="Google" id="ProtNLM"/>
    </source>
</evidence>
<protein>
    <recommendedName>
        <fullName evidence="3">DUF3114 domain-containing protein</fullName>
    </recommendedName>
</protein>